<keyword evidence="6" id="KW-0408">Iron</keyword>
<evidence type="ECO:0000256" key="12">
    <source>
        <dbReference type="ARBA" id="ARBA00032593"/>
    </source>
</evidence>
<evidence type="ECO:0000256" key="11">
    <source>
        <dbReference type="ARBA" id="ARBA00023211"/>
    </source>
</evidence>
<evidence type="ECO:0000256" key="10">
    <source>
        <dbReference type="ARBA" id="ARBA00023163"/>
    </source>
</evidence>
<evidence type="ECO:0000313" key="15">
    <source>
        <dbReference type="Proteomes" id="UP000229681"/>
    </source>
</evidence>
<keyword evidence="10" id="KW-0804">Transcription</keyword>
<evidence type="ECO:0000259" key="13">
    <source>
        <dbReference type="PROSITE" id="PS50944"/>
    </source>
</evidence>
<name>A0A2M8PBH0_9CHLR</name>
<dbReference type="GO" id="GO:0003677">
    <property type="term" value="F:DNA binding"/>
    <property type="evidence" value="ECO:0007669"/>
    <property type="project" value="UniProtKB-KW"/>
</dbReference>
<evidence type="ECO:0000313" key="14">
    <source>
        <dbReference type="EMBL" id="PJF34900.1"/>
    </source>
</evidence>
<feature type="domain" description="HTH dtxR-type" evidence="13">
    <location>
        <begin position="10"/>
        <end position="75"/>
    </location>
</feature>
<dbReference type="GO" id="GO:0003700">
    <property type="term" value="F:DNA-binding transcription factor activity"/>
    <property type="evidence" value="ECO:0007669"/>
    <property type="project" value="InterPro"/>
</dbReference>
<dbReference type="GO" id="GO:0046983">
    <property type="term" value="F:protein dimerization activity"/>
    <property type="evidence" value="ECO:0007669"/>
    <property type="project" value="InterPro"/>
</dbReference>
<dbReference type="InterPro" id="IPR001367">
    <property type="entry name" value="Fe_dep_repressor"/>
</dbReference>
<dbReference type="InterPro" id="IPR036388">
    <property type="entry name" value="WH-like_DNA-bd_sf"/>
</dbReference>
<dbReference type="InterPro" id="IPR022689">
    <property type="entry name" value="Iron_dep_repressor"/>
</dbReference>
<organism evidence="14 15">
    <name type="scientific">Candidatus Thermofonsia Clade 1 bacterium</name>
    <dbReference type="NCBI Taxonomy" id="2364210"/>
    <lineage>
        <taxon>Bacteria</taxon>
        <taxon>Bacillati</taxon>
        <taxon>Chloroflexota</taxon>
        <taxon>Candidatus Thermofontia</taxon>
        <taxon>Candidatus Thermofonsia Clade 1</taxon>
    </lineage>
</organism>
<evidence type="ECO:0000256" key="2">
    <source>
        <dbReference type="ARBA" id="ARBA00007871"/>
    </source>
</evidence>
<keyword evidence="4" id="KW-0963">Cytoplasm</keyword>
<dbReference type="Pfam" id="PF02742">
    <property type="entry name" value="Fe_dep_repr_C"/>
    <property type="match status" value="1"/>
</dbReference>
<dbReference type="SMART" id="SM00529">
    <property type="entry name" value="HTH_DTXR"/>
    <property type="match status" value="1"/>
</dbReference>
<comment type="subcellular location">
    <subcellularLocation>
        <location evidence="1">Cytoplasm</location>
    </subcellularLocation>
</comment>
<evidence type="ECO:0000256" key="5">
    <source>
        <dbReference type="ARBA" id="ARBA00022491"/>
    </source>
</evidence>
<comment type="caution">
    <text evidence="14">The sequence shown here is derived from an EMBL/GenBank/DDBJ whole genome shotgun (WGS) entry which is preliminary data.</text>
</comment>
<evidence type="ECO:0000256" key="8">
    <source>
        <dbReference type="ARBA" id="ARBA00023125"/>
    </source>
</evidence>
<sequence length="237" mass="26393">MSDTLRGEWRTPAVEDFLKQVYLIQQQVNPVPTMLLARALDISAPSTTDMIKRLSSGENFPPLLMHAPYRGVRLTEPGEKIALEVIRHHRLLELYLTQKLGFSWDEVHEEADRLEHYISERLEARIADALGHPELDPHGDPIPALDGTVTLPELVLLSDLAIAQRGTVSRILDQSPEVLRYLSELGLVPGVLVVLADRAPLNDTLQVRIGSRAAEPRTISMQVARKALVVPDDSESI</sequence>
<comment type="subunit">
    <text evidence="3">Homodimer.</text>
</comment>
<dbReference type="FunFam" id="1.10.60.10:FF:000004">
    <property type="entry name" value="DtxR family transcriptional regulator"/>
    <property type="match status" value="1"/>
</dbReference>
<dbReference type="InterPro" id="IPR007167">
    <property type="entry name" value="Fe-transptr_FeoA-like"/>
</dbReference>
<dbReference type="GO" id="GO:0046914">
    <property type="term" value="F:transition metal ion binding"/>
    <property type="evidence" value="ECO:0007669"/>
    <property type="project" value="InterPro"/>
</dbReference>
<keyword evidence="7" id="KW-0805">Transcription regulation</keyword>
<dbReference type="PANTHER" id="PTHR33238:SF11">
    <property type="entry name" value="TRANSCRIPTIONAL REGULATOR MNTR"/>
    <property type="match status" value="1"/>
</dbReference>
<accession>A0A2M8PBH0</accession>
<evidence type="ECO:0000256" key="7">
    <source>
        <dbReference type="ARBA" id="ARBA00023015"/>
    </source>
</evidence>
<keyword evidence="11" id="KW-0464">Manganese</keyword>
<dbReference type="InterPro" id="IPR022687">
    <property type="entry name" value="HTH_DTXR"/>
</dbReference>
<dbReference type="Gene3D" id="2.30.30.90">
    <property type="match status" value="1"/>
</dbReference>
<dbReference type="Proteomes" id="UP000229681">
    <property type="component" value="Unassembled WGS sequence"/>
</dbReference>
<dbReference type="SUPFAM" id="SSF47979">
    <property type="entry name" value="Iron-dependent repressor protein, dimerization domain"/>
    <property type="match status" value="1"/>
</dbReference>
<protein>
    <recommendedName>
        <fullName evidence="12">Manganese transport regulator</fullName>
    </recommendedName>
</protein>
<dbReference type="EMBL" id="PGTM01000247">
    <property type="protein sequence ID" value="PJF34900.1"/>
    <property type="molecule type" value="Genomic_DNA"/>
</dbReference>
<dbReference type="InterPro" id="IPR038157">
    <property type="entry name" value="FeoA_core_dom"/>
</dbReference>
<dbReference type="GO" id="GO:0005737">
    <property type="term" value="C:cytoplasm"/>
    <property type="evidence" value="ECO:0007669"/>
    <property type="project" value="UniProtKB-SubCell"/>
</dbReference>
<dbReference type="Gene3D" id="1.10.10.10">
    <property type="entry name" value="Winged helix-like DNA-binding domain superfamily/Winged helix DNA-binding domain"/>
    <property type="match status" value="1"/>
</dbReference>
<dbReference type="InterPro" id="IPR050536">
    <property type="entry name" value="DtxR_MntR_Metal-Reg"/>
</dbReference>
<dbReference type="InterPro" id="IPR036421">
    <property type="entry name" value="Fe_dep_repressor_sf"/>
</dbReference>
<evidence type="ECO:0000256" key="4">
    <source>
        <dbReference type="ARBA" id="ARBA00022490"/>
    </source>
</evidence>
<dbReference type="Pfam" id="PF04023">
    <property type="entry name" value="FeoA"/>
    <property type="match status" value="1"/>
</dbReference>
<dbReference type="AlphaFoldDB" id="A0A2M8PBH0"/>
<dbReference type="PANTHER" id="PTHR33238">
    <property type="entry name" value="IRON (METAL) DEPENDENT REPRESSOR, DTXR FAMILY"/>
    <property type="match status" value="1"/>
</dbReference>
<evidence type="ECO:0000256" key="1">
    <source>
        <dbReference type="ARBA" id="ARBA00004496"/>
    </source>
</evidence>
<dbReference type="InterPro" id="IPR008988">
    <property type="entry name" value="Transcriptional_repressor_C"/>
</dbReference>
<keyword evidence="8" id="KW-0238">DNA-binding</keyword>
<dbReference type="InterPro" id="IPR036390">
    <property type="entry name" value="WH_DNA-bd_sf"/>
</dbReference>
<keyword evidence="5" id="KW-0678">Repressor</keyword>
<dbReference type="SUPFAM" id="SSF46785">
    <property type="entry name" value="Winged helix' DNA-binding domain"/>
    <property type="match status" value="1"/>
</dbReference>
<dbReference type="PROSITE" id="PS50944">
    <property type="entry name" value="HTH_DTXR"/>
    <property type="match status" value="1"/>
</dbReference>
<reference evidence="14 15" key="1">
    <citation type="submission" date="2017-11" db="EMBL/GenBank/DDBJ databases">
        <title>Evolution of Phototrophy in the Chloroflexi Phylum Driven by Horizontal Gene Transfer.</title>
        <authorList>
            <person name="Ward L.M."/>
            <person name="Hemp J."/>
            <person name="Shih P.M."/>
            <person name="Mcglynn S.E."/>
            <person name="Fischer W."/>
        </authorList>
    </citation>
    <scope>NUCLEOTIDE SEQUENCE [LARGE SCALE GENOMIC DNA]</scope>
    <source>
        <strain evidence="14">JP3_13</strain>
    </source>
</reference>
<comment type="similarity">
    <text evidence="2">Belongs to the DtxR/MntR family.</text>
</comment>
<dbReference type="SMART" id="SM00899">
    <property type="entry name" value="FeoA"/>
    <property type="match status" value="1"/>
</dbReference>
<gene>
    <name evidence="14" type="ORF">CUN49_13300</name>
</gene>
<evidence type="ECO:0000256" key="9">
    <source>
        <dbReference type="ARBA" id="ARBA00023159"/>
    </source>
</evidence>
<evidence type="ECO:0000256" key="3">
    <source>
        <dbReference type="ARBA" id="ARBA00011738"/>
    </source>
</evidence>
<dbReference type="Gene3D" id="1.10.60.10">
    <property type="entry name" value="Iron dependent repressor, metal binding and dimerisation domain"/>
    <property type="match status" value="1"/>
</dbReference>
<dbReference type="Pfam" id="PF01325">
    <property type="entry name" value="Fe_dep_repress"/>
    <property type="match status" value="1"/>
</dbReference>
<proteinExistence type="inferred from homology"/>
<dbReference type="SUPFAM" id="SSF50037">
    <property type="entry name" value="C-terminal domain of transcriptional repressors"/>
    <property type="match status" value="1"/>
</dbReference>
<keyword evidence="9" id="KW-0010">Activator</keyword>
<evidence type="ECO:0000256" key="6">
    <source>
        <dbReference type="ARBA" id="ARBA00023004"/>
    </source>
</evidence>